<dbReference type="RefSeq" id="WP_380726882.1">
    <property type="nucleotide sequence ID" value="NZ_JBHTLK010000171.1"/>
</dbReference>
<dbReference type="PROSITE" id="PS50801">
    <property type="entry name" value="STAS"/>
    <property type="match status" value="1"/>
</dbReference>
<dbReference type="InterPro" id="IPR036513">
    <property type="entry name" value="STAS_dom_sf"/>
</dbReference>
<name>A0ABW3R1F8_9PSEU</name>
<dbReference type="PANTHER" id="PTHR33495:SF2">
    <property type="entry name" value="ANTI-SIGMA FACTOR ANTAGONIST TM_1081-RELATED"/>
    <property type="match status" value="1"/>
</dbReference>
<dbReference type="Gene3D" id="3.30.750.24">
    <property type="entry name" value="STAS domain"/>
    <property type="match status" value="1"/>
</dbReference>
<evidence type="ECO:0000259" key="3">
    <source>
        <dbReference type="PROSITE" id="PS50801"/>
    </source>
</evidence>
<evidence type="ECO:0000256" key="2">
    <source>
        <dbReference type="RuleBase" id="RU003749"/>
    </source>
</evidence>
<keyword evidence="5" id="KW-1185">Reference proteome</keyword>
<evidence type="ECO:0000256" key="1">
    <source>
        <dbReference type="ARBA" id="ARBA00009013"/>
    </source>
</evidence>
<dbReference type="EMBL" id="JBHTLK010000171">
    <property type="protein sequence ID" value="MFD1150630.1"/>
    <property type="molecule type" value="Genomic_DNA"/>
</dbReference>
<gene>
    <name evidence="4" type="ORF">ACFQ3T_26155</name>
</gene>
<comment type="similarity">
    <text evidence="1 2">Belongs to the anti-sigma-factor antagonist family.</text>
</comment>
<evidence type="ECO:0000313" key="4">
    <source>
        <dbReference type="EMBL" id="MFD1150630.1"/>
    </source>
</evidence>
<dbReference type="Pfam" id="PF01740">
    <property type="entry name" value="STAS"/>
    <property type="match status" value="1"/>
</dbReference>
<proteinExistence type="inferred from homology"/>
<dbReference type="NCBIfam" id="TIGR00377">
    <property type="entry name" value="ant_ant_sig"/>
    <property type="match status" value="1"/>
</dbReference>
<protein>
    <recommendedName>
        <fullName evidence="2">Anti-sigma factor antagonist</fullName>
    </recommendedName>
</protein>
<dbReference type="InterPro" id="IPR003658">
    <property type="entry name" value="Anti-sigma_ant"/>
</dbReference>
<comment type="caution">
    <text evidence="4">The sequence shown here is derived from an EMBL/GenBank/DDBJ whole genome shotgun (WGS) entry which is preliminary data.</text>
</comment>
<dbReference type="Proteomes" id="UP001597168">
    <property type="component" value="Unassembled WGS sequence"/>
</dbReference>
<dbReference type="InterPro" id="IPR002645">
    <property type="entry name" value="STAS_dom"/>
</dbReference>
<dbReference type="SUPFAM" id="SSF52091">
    <property type="entry name" value="SpoIIaa-like"/>
    <property type="match status" value="1"/>
</dbReference>
<evidence type="ECO:0000313" key="5">
    <source>
        <dbReference type="Proteomes" id="UP001597168"/>
    </source>
</evidence>
<organism evidence="4 5">
    <name type="scientific">Saccharothrix hoggarensis</name>
    <dbReference type="NCBI Taxonomy" id="913853"/>
    <lineage>
        <taxon>Bacteria</taxon>
        <taxon>Bacillati</taxon>
        <taxon>Actinomycetota</taxon>
        <taxon>Actinomycetes</taxon>
        <taxon>Pseudonocardiales</taxon>
        <taxon>Pseudonocardiaceae</taxon>
        <taxon>Saccharothrix</taxon>
    </lineage>
</organism>
<reference evidence="5" key="1">
    <citation type="journal article" date="2019" name="Int. J. Syst. Evol. Microbiol.">
        <title>The Global Catalogue of Microorganisms (GCM) 10K type strain sequencing project: providing services to taxonomists for standard genome sequencing and annotation.</title>
        <authorList>
            <consortium name="The Broad Institute Genomics Platform"/>
            <consortium name="The Broad Institute Genome Sequencing Center for Infectious Disease"/>
            <person name="Wu L."/>
            <person name="Ma J."/>
        </authorList>
    </citation>
    <scope>NUCLEOTIDE SEQUENCE [LARGE SCALE GENOMIC DNA]</scope>
    <source>
        <strain evidence="5">CCUG 60214</strain>
    </source>
</reference>
<sequence length="122" mass="13149">MTDRQWWGEDIAVETTEVDGLPVTRVTGEVDALGVDLLREELDDQLDRRPRMLVADLTGVTVLGSLGIGLLLDAHRRAAADGVEFAVVAAQRAVVRPLRLTEVDRVLTVRPTLADVLAPAAG</sequence>
<dbReference type="PANTHER" id="PTHR33495">
    <property type="entry name" value="ANTI-SIGMA FACTOR ANTAGONIST TM_1081-RELATED-RELATED"/>
    <property type="match status" value="1"/>
</dbReference>
<accession>A0ABW3R1F8</accession>
<feature type="domain" description="STAS" evidence="3">
    <location>
        <begin position="11"/>
        <end position="120"/>
    </location>
</feature>